<sequence>MKMKENSDIWVYLGEWIISVKEQGIGAVLAGIMAFFRGRYNGVGWLKVSIDAFICAMFAWFIRDVLNLFGLNPDLAYVGSVVIGYLGTDFIGQLLRKAAKKRAGASSDGNQQ</sequence>
<accession>A0ABN4SC54</accession>
<feature type="transmembrane region" description="Helical" evidence="1">
    <location>
        <begin position="75"/>
        <end position="95"/>
    </location>
</feature>
<keyword evidence="3" id="KW-1185">Reference proteome</keyword>
<dbReference type="Proteomes" id="UP000094600">
    <property type="component" value="Chromosome"/>
</dbReference>
<dbReference type="Pfam" id="PF05106">
    <property type="entry name" value="Phage_holin_3_1"/>
    <property type="match status" value="1"/>
</dbReference>
<keyword evidence="1" id="KW-0472">Membrane</keyword>
<proteinExistence type="predicted"/>
<reference evidence="2 3" key="1">
    <citation type="submission" date="2016-06" db="EMBL/GenBank/DDBJ databases">
        <title>Bacterial characters and pathogenicity of Xenorhabdus hominickii from an entomopathogenic nematode, Steinernema monticolum.</title>
        <authorList>
            <person name="Park Y."/>
            <person name="Kim Y."/>
        </authorList>
    </citation>
    <scope>NUCLEOTIDE SEQUENCE [LARGE SCALE GENOMIC DNA]</scope>
    <source>
        <strain evidence="2 3">ANU1</strain>
    </source>
</reference>
<keyword evidence="1" id="KW-1133">Transmembrane helix</keyword>
<evidence type="ECO:0000313" key="2">
    <source>
        <dbReference type="EMBL" id="AOM42986.1"/>
    </source>
</evidence>
<protein>
    <submittedName>
        <fullName evidence="2">Phage holin, lambda family</fullName>
    </submittedName>
</protein>
<evidence type="ECO:0000256" key="1">
    <source>
        <dbReference type="SAM" id="Phobius"/>
    </source>
</evidence>
<organism evidence="2 3">
    <name type="scientific">Xenorhabdus hominickii</name>
    <dbReference type="NCBI Taxonomy" id="351679"/>
    <lineage>
        <taxon>Bacteria</taxon>
        <taxon>Pseudomonadati</taxon>
        <taxon>Pseudomonadota</taxon>
        <taxon>Gammaproteobacteria</taxon>
        <taxon>Enterobacterales</taxon>
        <taxon>Morganellaceae</taxon>
        <taxon>Xenorhabdus</taxon>
    </lineage>
</organism>
<keyword evidence="1" id="KW-0812">Transmembrane</keyword>
<dbReference type="EMBL" id="CP016176">
    <property type="protein sequence ID" value="AOM42986.1"/>
    <property type="molecule type" value="Genomic_DNA"/>
</dbReference>
<dbReference type="InterPro" id="IPR006481">
    <property type="entry name" value="Phage_lambda_GpS_holin"/>
</dbReference>
<evidence type="ECO:0000313" key="3">
    <source>
        <dbReference type="Proteomes" id="UP000094600"/>
    </source>
</evidence>
<gene>
    <name evidence="2" type="ORF">A9255_20210</name>
</gene>
<dbReference type="NCBIfam" id="TIGR01594">
    <property type="entry name" value="holin_lambda"/>
    <property type="match status" value="1"/>
</dbReference>
<feature type="transmembrane region" description="Helical" evidence="1">
    <location>
        <begin position="43"/>
        <end position="63"/>
    </location>
</feature>
<name>A0ABN4SC54_XENHO</name>